<dbReference type="PANTHER" id="PTHR21521">
    <property type="entry name" value="AMUN, ISOFORM A"/>
    <property type="match status" value="1"/>
</dbReference>
<feature type="compositionally biased region" description="Low complexity" evidence="1">
    <location>
        <begin position="291"/>
        <end position="300"/>
    </location>
</feature>
<dbReference type="OrthoDB" id="8249012at2759"/>
<gene>
    <name evidence="2" type="ORF">SPBR_01853</name>
</gene>
<sequence length="314" mass="34355">MSMSIPSPAAISVEAFAEYLGRYPDVIATVSAAKGAKPGQKSLLELDEYRYVTAPATFGHHPGGRHKIATRDDVLTLVEWKLRHGKFRPTLMKLVESNPTATLQETIREAGKKFFAATCTVPVRDVRLPARDGAALRSVKMLCELKGIGPATASLLLAVHYPKEVIFFSDEVYAWLCGGASHNPPSKYNAKEYESVVDGMLALVRRLPEEFGPLDVEKVAYVVMYDKKNGSTVVKVDKMDKTVKPETTKDAKTADDAKDAGPGKRKAEQLAYLVQGIDTKWRKPHSEKAAPKAAAKAAPASTRTRRSSRLQKSS</sequence>
<reference evidence="2 3" key="1">
    <citation type="journal article" date="2014" name="BMC Genomics">
        <title>Comparative genomics of the major fungal agents of human and animal Sporotrichosis: Sporothrix schenckii and Sporothrix brasiliensis.</title>
        <authorList>
            <person name="Teixeira M.M."/>
            <person name="de Almeida L.G."/>
            <person name="Kubitschek-Barreira P."/>
            <person name="Alves F.L."/>
            <person name="Kioshima E.S."/>
            <person name="Abadio A.K."/>
            <person name="Fernandes L."/>
            <person name="Derengowski L.S."/>
            <person name="Ferreira K.S."/>
            <person name="Souza R.C."/>
            <person name="Ruiz J.C."/>
            <person name="de Andrade N.C."/>
            <person name="Paes H.C."/>
            <person name="Nicola A.M."/>
            <person name="Albuquerque P."/>
            <person name="Gerber A.L."/>
            <person name="Martins V.P."/>
            <person name="Peconick L.D."/>
            <person name="Neto A.V."/>
            <person name="Chaucanez C.B."/>
            <person name="Silva P.A."/>
            <person name="Cunha O.L."/>
            <person name="de Oliveira F.F."/>
            <person name="dos Santos T.C."/>
            <person name="Barros A.L."/>
            <person name="Soares M.A."/>
            <person name="de Oliveira L.M."/>
            <person name="Marini M.M."/>
            <person name="Villalobos-Duno H."/>
            <person name="Cunha M.M."/>
            <person name="de Hoog S."/>
            <person name="da Silveira J.F."/>
            <person name="Henrissat B."/>
            <person name="Nino-Vega G.A."/>
            <person name="Cisalpino P.S."/>
            <person name="Mora-Montes H.M."/>
            <person name="Almeida S.R."/>
            <person name="Stajich J.E."/>
            <person name="Lopes-Bezerra L.M."/>
            <person name="Vasconcelos A.T."/>
            <person name="Felipe M.S."/>
        </authorList>
    </citation>
    <scope>NUCLEOTIDE SEQUENCE [LARGE SCALE GENOMIC DNA]</scope>
    <source>
        <strain evidence="2 3">5110</strain>
    </source>
</reference>
<dbReference type="RefSeq" id="XP_040619900.1">
    <property type="nucleotide sequence ID" value="XM_040760163.1"/>
</dbReference>
<feature type="compositionally biased region" description="Basic and acidic residues" evidence="1">
    <location>
        <begin position="245"/>
        <end position="268"/>
    </location>
</feature>
<dbReference type="HOGENOM" id="CLU_048127_2_0_1"/>
<evidence type="ECO:0000313" key="3">
    <source>
        <dbReference type="Proteomes" id="UP000031575"/>
    </source>
</evidence>
<evidence type="ECO:0000313" key="2">
    <source>
        <dbReference type="EMBL" id="KIH91890.1"/>
    </source>
</evidence>
<feature type="compositionally biased region" description="Basic and acidic residues" evidence="1">
    <location>
        <begin position="279"/>
        <end position="290"/>
    </location>
</feature>
<organism evidence="2 3">
    <name type="scientific">Sporothrix brasiliensis 5110</name>
    <dbReference type="NCBI Taxonomy" id="1398154"/>
    <lineage>
        <taxon>Eukaryota</taxon>
        <taxon>Fungi</taxon>
        <taxon>Dikarya</taxon>
        <taxon>Ascomycota</taxon>
        <taxon>Pezizomycotina</taxon>
        <taxon>Sordariomycetes</taxon>
        <taxon>Sordariomycetidae</taxon>
        <taxon>Ophiostomatales</taxon>
        <taxon>Ophiostomataceae</taxon>
        <taxon>Sporothrix</taxon>
    </lineage>
</organism>
<evidence type="ECO:0000256" key="1">
    <source>
        <dbReference type="SAM" id="MobiDB-lite"/>
    </source>
</evidence>
<feature type="compositionally biased region" description="Basic residues" evidence="1">
    <location>
        <begin position="303"/>
        <end position="314"/>
    </location>
</feature>
<feature type="region of interest" description="Disordered" evidence="1">
    <location>
        <begin position="245"/>
        <end position="314"/>
    </location>
</feature>
<dbReference type="AlphaFoldDB" id="A0A0C2IYU4"/>
<dbReference type="VEuPathDB" id="FungiDB:SPBR_01853"/>
<proteinExistence type="predicted"/>
<dbReference type="EMBL" id="AWTV01000007">
    <property type="protein sequence ID" value="KIH91890.1"/>
    <property type="molecule type" value="Genomic_DNA"/>
</dbReference>
<dbReference type="PANTHER" id="PTHR21521:SF0">
    <property type="entry name" value="AMUN, ISOFORM A"/>
    <property type="match status" value="1"/>
</dbReference>
<name>A0A0C2IYU4_9PEZI</name>
<protein>
    <submittedName>
        <fullName evidence="2">Uncharacterized protein</fullName>
    </submittedName>
</protein>
<dbReference type="GeneID" id="63675084"/>
<comment type="caution">
    <text evidence="2">The sequence shown here is derived from an EMBL/GenBank/DDBJ whole genome shotgun (WGS) entry which is preliminary data.</text>
</comment>
<keyword evidence="3" id="KW-1185">Reference proteome</keyword>
<dbReference type="Proteomes" id="UP000031575">
    <property type="component" value="Unassembled WGS sequence"/>
</dbReference>
<accession>A0A0C2IYU4</accession>